<dbReference type="SUPFAM" id="SSF56281">
    <property type="entry name" value="Metallo-hydrolase/oxidoreductase"/>
    <property type="match status" value="1"/>
</dbReference>
<evidence type="ECO:0000259" key="6">
    <source>
        <dbReference type="SMART" id="SM00849"/>
    </source>
</evidence>
<dbReference type="Pfam" id="PF12706">
    <property type="entry name" value="Lactamase_B_2"/>
    <property type="match status" value="1"/>
</dbReference>
<evidence type="ECO:0000256" key="1">
    <source>
        <dbReference type="ARBA" id="ARBA00022801"/>
    </source>
</evidence>
<dbReference type="RefSeq" id="WP_377718439.1">
    <property type="nucleotide sequence ID" value="NZ_JBHSAM010000020.1"/>
</dbReference>
<dbReference type="InterPro" id="IPR036866">
    <property type="entry name" value="RibonucZ/Hydroxyglut_hydro"/>
</dbReference>
<name>A0ABV8K1X9_9BACL</name>
<dbReference type="SMART" id="SM00849">
    <property type="entry name" value="Lactamase_B"/>
    <property type="match status" value="1"/>
</dbReference>
<reference evidence="8" key="1">
    <citation type="journal article" date="2019" name="Int. J. Syst. Evol. Microbiol.">
        <title>The Global Catalogue of Microorganisms (GCM) 10K type strain sequencing project: providing services to taxonomists for standard genome sequencing and annotation.</title>
        <authorList>
            <consortium name="The Broad Institute Genomics Platform"/>
            <consortium name="The Broad Institute Genome Sequencing Center for Infectious Disease"/>
            <person name="Wu L."/>
            <person name="Ma J."/>
        </authorList>
    </citation>
    <scope>NUCLEOTIDE SEQUENCE [LARGE SCALE GENOMIC DNA]</scope>
    <source>
        <strain evidence="8">IBRC-M 10987</strain>
    </source>
</reference>
<dbReference type="GO" id="GO:0016787">
    <property type="term" value="F:hydrolase activity"/>
    <property type="evidence" value="ECO:0007669"/>
    <property type="project" value="UniProtKB-KW"/>
</dbReference>
<comment type="caution">
    <text evidence="7">The sequence shown here is derived from an EMBL/GenBank/DDBJ whole genome shotgun (WGS) entry which is preliminary data.</text>
</comment>
<proteinExistence type="inferred from homology"/>
<dbReference type="HAMAP" id="MF_00457">
    <property type="entry name" value="UPF0173"/>
    <property type="match status" value="1"/>
</dbReference>
<comment type="catalytic activity">
    <reaction evidence="4">
        <text>3',5'-cyclic UMP + H2O = UMP + H(+)</text>
        <dbReference type="Rhea" id="RHEA:70575"/>
        <dbReference type="ChEBI" id="CHEBI:15377"/>
        <dbReference type="ChEBI" id="CHEBI:15378"/>
        <dbReference type="ChEBI" id="CHEBI:57865"/>
        <dbReference type="ChEBI" id="CHEBI:184387"/>
    </reaction>
    <physiologicalReaction direction="left-to-right" evidence="4">
        <dbReference type="Rhea" id="RHEA:70576"/>
    </physiologicalReaction>
</comment>
<gene>
    <name evidence="7" type="ORF">ACFOZ8_08815</name>
</gene>
<comment type="function">
    <text evidence="3">Counteracts the endogenous Pycsar antiviral defense system. Phosphodiesterase that enables metal-dependent hydrolysis of host cyclic nucleotide Pycsar defense signals such as cCMP and cUMP.</text>
</comment>
<evidence type="ECO:0000256" key="5">
    <source>
        <dbReference type="HAMAP-Rule" id="MF_00457"/>
    </source>
</evidence>
<evidence type="ECO:0000313" key="7">
    <source>
        <dbReference type="EMBL" id="MFC4099757.1"/>
    </source>
</evidence>
<dbReference type="Gene3D" id="3.60.15.10">
    <property type="entry name" value="Ribonuclease Z/Hydroxyacylglutathione hydrolase-like"/>
    <property type="match status" value="1"/>
</dbReference>
<dbReference type="InterPro" id="IPR050114">
    <property type="entry name" value="UPF0173_UPF0282_UlaG_hydrolase"/>
</dbReference>
<dbReference type="Proteomes" id="UP001595715">
    <property type="component" value="Unassembled WGS sequence"/>
</dbReference>
<organism evidence="7 8">
    <name type="scientific">Paenibacillus xanthanilyticus</name>
    <dbReference type="NCBI Taxonomy" id="1783531"/>
    <lineage>
        <taxon>Bacteria</taxon>
        <taxon>Bacillati</taxon>
        <taxon>Bacillota</taxon>
        <taxon>Bacilli</taxon>
        <taxon>Bacillales</taxon>
        <taxon>Paenibacillaceae</taxon>
        <taxon>Paenibacillus</taxon>
    </lineage>
</organism>
<protein>
    <recommendedName>
        <fullName evidence="5">UPF0173 metal-dependent hydrolase ACFOZ8_08815</fullName>
    </recommendedName>
</protein>
<dbReference type="PANTHER" id="PTHR43546:SF3">
    <property type="entry name" value="UPF0173 METAL-DEPENDENT HYDROLASE MJ1163"/>
    <property type="match status" value="1"/>
</dbReference>
<evidence type="ECO:0000313" key="8">
    <source>
        <dbReference type="Proteomes" id="UP001595715"/>
    </source>
</evidence>
<dbReference type="PANTHER" id="PTHR43546">
    <property type="entry name" value="UPF0173 METAL-DEPENDENT HYDROLASE MJ1163-RELATED"/>
    <property type="match status" value="1"/>
</dbReference>
<comment type="similarity">
    <text evidence="5">Belongs to the UPF0173 family.</text>
</comment>
<feature type="domain" description="Metallo-beta-lactamase" evidence="6">
    <location>
        <begin position="7"/>
        <end position="192"/>
    </location>
</feature>
<dbReference type="EMBL" id="JBHSAM010000020">
    <property type="protein sequence ID" value="MFC4099757.1"/>
    <property type="molecule type" value="Genomic_DNA"/>
</dbReference>
<dbReference type="InterPro" id="IPR001279">
    <property type="entry name" value="Metallo-B-lactamas"/>
</dbReference>
<accession>A0ABV8K1X9</accession>
<evidence type="ECO:0000256" key="3">
    <source>
        <dbReference type="ARBA" id="ARBA00034301"/>
    </source>
</evidence>
<keyword evidence="8" id="KW-1185">Reference proteome</keyword>
<dbReference type="InterPro" id="IPR022877">
    <property type="entry name" value="UPF0173"/>
</dbReference>
<sequence>MQILFHGHSCVQLTSRSHSVLIDPYLDANPAAVVKSEDILAQYILLTHGHDDHITDAASVAKRNDATIIAVEELAEYFAAQGAKTEAMHVGGAWSFDFGRVHLTQALHTSSVRTADGNRLYAGVPVGFVVEMEGKTIYHAGDTGLFSDMQWIGRRFDIDVAFLPIGGRFTMGPAEALQAAAWIQARHVVPMHYGTFPPIEQDADRFIENLSRMGLAGTVLSPGAVLKLG</sequence>
<dbReference type="NCBIfam" id="NF001911">
    <property type="entry name" value="PRK00685.1"/>
    <property type="match status" value="1"/>
</dbReference>
<evidence type="ECO:0000256" key="2">
    <source>
        <dbReference type="ARBA" id="ARBA00034221"/>
    </source>
</evidence>
<comment type="catalytic activity">
    <reaction evidence="2">
        <text>3',5'-cyclic CMP + H2O = CMP + H(+)</text>
        <dbReference type="Rhea" id="RHEA:72675"/>
        <dbReference type="ChEBI" id="CHEBI:15377"/>
        <dbReference type="ChEBI" id="CHEBI:15378"/>
        <dbReference type="ChEBI" id="CHEBI:58003"/>
        <dbReference type="ChEBI" id="CHEBI:60377"/>
    </reaction>
    <physiologicalReaction direction="left-to-right" evidence="2">
        <dbReference type="Rhea" id="RHEA:72676"/>
    </physiologicalReaction>
</comment>
<evidence type="ECO:0000256" key="4">
    <source>
        <dbReference type="ARBA" id="ARBA00048505"/>
    </source>
</evidence>
<keyword evidence="1 5" id="KW-0378">Hydrolase</keyword>